<accession>Q1YJX9</accession>
<dbReference type="SUPFAM" id="SSF56281">
    <property type="entry name" value="Metallo-hydrolase/oxidoreductase"/>
    <property type="match status" value="1"/>
</dbReference>
<dbReference type="RefSeq" id="WP_009208734.1">
    <property type="nucleotide sequence ID" value="NZ_BBWP01000036.1"/>
</dbReference>
<sequence length="269" mass="28309">MNRLVALAALLAGLALAPAPAAAQMVPSTCIAMAESLPGATYVAMDSPAARRFAATSDEVTITYVSHATYLIESPGGVVAATDYAGYAGGAMPDIVTMNKAHSSHNTPYPDPAIPHVLLGWNPEGGPAEHALTVGDLYVRNVPTDIRSMGGMEADGNSIFIFEVAGLCIGHLGHLHHQLTNEDYARIGRLDVLMVPVDGGMTMSQEGMGEIADRLRSSIVLPMHRFAGPIERFLDRMPGFAVERRAEPSLTVSVKTLPGAPTVVVLEGV</sequence>
<feature type="signal peptide" evidence="1">
    <location>
        <begin position="1"/>
        <end position="23"/>
    </location>
</feature>
<proteinExistence type="predicted"/>
<evidence type="ECO:0000313" key="3">
    <source>
        <dbReference type="Proteomes" id="UP000000321"/>
    </source>
</evidence>
<dbReference type="InterPro" id="IPR036866">
    <property type="entry name" value="RibonucZ/Hydroxyglut_hydro"/>
</dbReference>
<keyword evidence="1" id="KW-0732">Signal</keyword>
<dbReference type="OrthoDB" id="7343000at2"/>
<dbReference type="Pfam" id="PF13483">
    <property type="entry name" value="Lactamase_B_3"/>
    <property type="match status" value="1"/>
</dbReference>
<dbReference type="PANTHER" id="PTHR39189">
    <property type="entry name" value="UPF0173 METAL-DEPENDENT HYDROLASE YTKL"/>
    <property type="match status" value="1"/>
</dbReference>
<comment type="caution">
    <text evidence="2">The sequence shown here is derived from an EMBL/GenBank/DDBJ whole genome shotgun (WGS) entry which is preliminary data.</text>
</comment>
<dbReference type="HOGENOM" id="CLU_070010_1_0_5"/>
<organism evidence="2 3">
    <name type="scientific">Aurantimonas manganoxydans (strain ATCC BAA-1229 / DSM 21871 / SI85-9A1)</name>
    <dbReference type="NCBI Taxonomy" id="287752"/>
    <lineage>
        <taxon>Bacteria</taxon>
        <taxon>Pseudomonadati</taxon>
        <taxon>Pseudomonadota</taxon>
        <taxon>Alphaproteobacteria</taxon>
        <taxon>Hyphomicrobiales</taxon>
        <taxon>Aurantimonadaceae</taxon>
        <taxon>Aurantimonas</taxon>
    </lineage>
</organism>
<dbReference type="Gene3D" id="3.60.15.10">
    <property type="entry name" value="Ribonuclease Z/Hydroxyacylglutathione hydrolase-like"/>
    <property type="match status" value="1"/>
</dbReference>
<keyword evidence="3" id="KW-1185">Reference proteome</keyword>
<dbReference type="PANTHER" id="PTHR39189:SF1">
    <property type="entry name" value="UPF0173 METAL-DEPENDENT HYDROLASE YTKL"/>
    <property type="match status" value="1"/>
</dbReference>
<dbReference type="AlphaFoldDB" id="Q1YJX9"/>
<reference evidence="2 3" key="1">
    <citation type="journal article" date="2008" name="Appl. Environ. Microbiol.">
        <title>Genomic insights into Mn(II) oxidation by the marine alphaproteobacterium Aurantimonas sp. strain SI85-9A1.</title>
        <authorList>
            <person name="Dick G.J."/>
            <person name="Podell S."/>
            <person name="Johnson H.A."/>
            <person name="Rivera-Espinoza Y."/>
            <person name="Bernier-Latmani R."/>
            <person name="McCarthy J.K."/>
            <person name="Torpey J.W."/>
            <person name="Clement B.G."/>
            <person name="Gaasterland T."/>
            <person name="Tebo B.M."/>
        </authorList>
    </citation>
    <scope>NUCLEOTIDE SEQUENCE [LARGE SCALE GENOMIC DNA]</scope>
    <source>
        <strain evidence="2 3">SI85-9A1</strain>
    </source>
</reference>
<dbReference type="Proteomes" id="UP000000321">
    <property type="component" value="Unassembled WGS sequence"/>
</dbReference>
<dbReference type="GO" id="GO:0016787">
    <property type="term" value="F:hydrolase activity"/>
    <property type="evidence" value="ECO:0007669"/>
    <property type="project" value="UniProtKB-KW"/>
</dbReference>
<dbReference type="BioCyc" id="AURANTIMONAS:SI859A1_00868-MONOMER"/>
<evidence type="ECO:0000313" key="2">
    <source>
        <dbReference type="EMBL" id="EAS50745.1"/>
    </source>
</evidence>
<name>Q1YJX9_AURMS</name>
<feature type="chain" id="PRO_5004197649" evidence="1">
    <location>
        <begin position="24"/>
        <end position="269"/>
    </location>
</feature>
<keyword evidence="2" id="KW-0378">Hydrolase</keyword>
<gene>
    <name evidence="2" type="ORF">SI859A1_00868</name>
</gene>
<dbReference type="EMBL" id="AAPJ01000002">
    <property type="protein sequence ID" value="EAS50745.1"/>
    <property type="molecule type" value="Genomic_DNA"/>
</dbReference>
<evidence type="ECO:0000256" key="1">
    <source>
        <dbReference type="SAM" id="SignalP"/>
    </source>
</evidence>
<protein>
    <submittedName>
        <fullName evidence="2">Putative Zn-dependent hydrolase of the beta-lactamase fold</fullName>
    </submittedName>
</protein>